<accession>A4BHU2</accession>
<keyword evidence="4 5" id="KW-0472">Membrane</keyword>
<keyword evidence="8" id="KW-1185">Reference proteome</keyword>
<dbReference type="RefSeq" id="WP_008046169.1">
    <property type="nucleotide sequence ID" value="NZ_CH724152.1"/>
</dbReference>
<sequence length="1569" mass="173625">MAIHLRTVARHTWITILRVTLMLLILLAIAVAVLVGTEGGRITLLQQGVKITQLVAGQGVTATGIRSPSLGDWRVGELTWQDRVNGHQVQVQDLRLSWQWFYALQNRWWLENLQAKRVTVAIGEGSESAADSGNGLAALYDLWPRIPAIRIERLHVDSLRVERPRYSTLEAQVDAQGEINWGALPLRLLLSMEHADTGNSYALQVSADAIDRVRLQGALNAQPDTVWSQWLLWDLSEAARASWNINIDYSEAGQLTVDIDDWKVPWQNDLLAGQGQVRYDIDSRQLNFNPLAFRLNGKPAELSGWIQPEASELSVQVSQWPLAPFSQVAGLNDDLQGRLSISAQWLGGWREPRLDGEFSATGQWREYPFSLLMSSLAERSALRIADGELALAENRLNLNGVVDWITDEVDLVVDGQLTTDTLIRELLPPALAELSAQGSVNATIQGPVADPNVDFNARVNGQWQSDPVDAVVSGQWRRPNLIIDDAMVYSSLLQADGNLQWQTAEQSLTSEWQVSEWRTELLDRLNIRFPVVFEGSGNGDLQVNLNEGDLQMAGAVNVQGRWQDWPLNADVNIAELTAQGLSLGDSRVSLGERSTTVSGDIRWSEQRLALAFDHQDWPLSTLPPWFGFWPDILSTLEGDWTGQTRLDGLWTRPQIRSDSTLVGQWFGDPLSLTLETDPQTSELWAVPELSLTWLDAQWQYSGDFRPWQLEMDGQAQVEGLHARHLPALSERFTGQPRGLPERMDVSLDADMAIRGRIVSPNLSGQAAVYGALDGEPFELEADIGYVDVSYIDIDQATGTWSDGQWSLDGLVDWRLGQAALLVETESPDVDYLIPWLQLALENHPAFQWLTGWQGSLNGQIMIDNRTQDWLINGDLSSEGVLKGDDYTLQWQGQGRLRQALDHEFSATWADAEATASLSSTAQAIEGDINLQRLDYEQLSTFLPVVPDWLAGVVNGDFTIRGPWGRPDIRARLSSTGQMTLNAPHAFTAHAELSAQDGEWAIGQGVLEFPGVLEMTLDGSGVGTEGQLAFEGLLPETRYVTQSDEIGSGEAFFRLNAQGDLLRPSLDGEVEWRAENQPIALTSQLQTEDDHYQLSSVFYADGLTRIKTNLQVPVQALNEWAEQWTQTPLDLTVALNTPLSVLDPFIEDQPDLRIDGDIQGELTLSGTLQAPQWRGQLDWINGQFEHAGFGSLVDDIQLSLTGEQTLWTVQAQATDGDDGQVSIDGDIRFVPGDTLFGHELSVDLSFADAALLNQAQMDAAVDGQIQATGSYRNLLLAGELQLDPLNIQSDTFLWEGAPQLNIVQAQQDETPQIAERPGYWPEGEWDLDLVVANRASLYGQGISAELAGALSVTDSLYEPVLAGRFELVRGSYTGLGRVFQLTSGSVQIQNSQVVLDIRGEHQTQIQLDGQLRPTLINLRISGTQDALSLTLTSDSGLEQDELLAQLLFGKIVSELDVFQAIQLANVVNKLRTGNSGFDLIGATRDSFDLDSLVFDTESDEQGNLQFNVSAGKYLTNFLYLEVEQNVGTEQEFRGSIQYQVTPNTNLELYTQGEGGDLNDNGIELNWSWDY</sequence>
<organism evidence="7 8">
    <name type="scientific">Reinekea blandensis MED297</name>
    <dbReference type="NCBI Taxonomy" id="314283"/>
    <lineage>
        <taxon>Bacteria</taxon>
        <taxon>Pseudomonadati</taxon>
        <taxon>Pseudomonadota</taxon>
        <taxon>Gammaproteobacteria</taxon>
        <taxon>Oceanospirillales</taxon>
        <taxon>Saccharospirillaceae</taxon>
        <taxon>Reinekea</taxon>
    </lineage>
</organism>
<evidence type="ECO:0000259" key="6">
    <source>
        <dbReference type="Pfam" id="PF04357"/>
    </source>
</evidence>
<dbReference type="Proteomes" id="UP000005953">
    <property type="component" value="Unassembled WGS sequence"/>
</dbReference>
<gene>
    <name evidence="7" type="ORF">MED297_09411</name>
</gene>
<dbReference type="Pfam" id="PF04357">
    <property type="entry name" value="TamB"/>
    <property type="match status" value="1"/>
</dbReference>
<feature type="transmembrane region" description="Helical" evidence="5">
    <location>
        <begin position="12"/>
        <end position="35"/>
    </location>
</feature>
<evidence type="ECO:0000313" key="8">
    <source>
        <dbReference type="Proteomes" id="UP000005953"/>
    </source>
</evidence>
<keyword evidence="3 5" id="KW-1133">Transmembrane helix</keyword>
<dbReference type="GO" id="GO:0009306">
    <property type="term" value="P:protein secretion"/>
    <property type="evidence" value="ECO:0007669"/>
    <property type="project" value="InterPro"/>
</dbReference>
<feature type="domain" description="Translocation and assembly module TamB C-terminal" evidence="6">
    <location>
        <begin position="1211"/>
        <end position="1569"/>
    </location>
</feature>
<proteinExistence type="predicted"/>
<name>A4BHU2_9GAMM</name>
<evidence type="ECO:0000256" key="5">
    <source>
        <dbReference type="SAM" id="Phobius"/>
    </source>
</evidence>
<keyword evidence="2 5" id="KW-0812">Transmembrane</keyword>
<evidence type="ECO:0000256" key="1">
    <source>
        <dbReference type="ARBA" id="ARBA00004167"/>
    </source>
</evidence>
<evidence type="ECO:0000256" key="4">
    <source>
        <dbReference type="ARBA" id="ARBA00023136"/>
    </source>
</evidence>
<dbReference type="EMBL" id="AAOE01000022">
    <property type="protein sequence ID" value="EAR08347.1"/>
    <property type="molecule type" value="Genomic_DNA"/>
</dbReference>
<dbReference type="OrthoDB" id="7784409at2"/>
<dbReference type="InterPro" id="IPR007452">
    <property type="entry name" value="TamB_C"/>
</dbReference>
<dbReference type="STRING" id="314283.MED297_09411"/>
<dbReference type="PANTHER" id="PTHR36985:SF1">
    <property type="entry name" value="TRANSLOCATION AND ASSEMBLY MODULE SUBUNIT TAMB"/>
    <property type="match status" value="1"/>
</dbReference>
<dbReference type="GO" id="GO:0005886">
    <property type="term" value="C:plasma membrane"/>
    <property type="evidence" value="ECO:0007669"/>
    <property type="project" value="InterPro"/>
</dbReference>
<reference evidence="7 8" key="1">
    <citation type="submission" date="2006-02" db="EMBL/GenBank/DDBJ databases">
        <authorList>
            <person name="Pinhassi J."/>
            <person name="Pedros-Alio C."/>
            <person name="Ferriera S."/>
            <person name="Johnson J."/>
            <person name="Kravitz S."/>
            <person name="Halpern A."/>
            <person name="Remington K."/>
            <person name="Beeson K."/>
            <person name="Tran B."/>
            <person name="Rogers Y.-H."/>
            <person name="Friedman R."/>
            <person name="Venter J.C."/>
        </authorList>
    </citation>
    <scope>NUCLEOTIDE SEQUENCE [LARGE SCALE GENOMIC DNA]</scope>
    <source>
        <strain evidence="7 8">MED297</strain>
    </source>
</reference>
<evidence type="ECO:0000256" key="3">
    <source>
        <dbReference type="ARBA" id="ARBA00022989"/>
    </source>
</evidence>
<evidence type="ECO:0000313" key="7">
    <source>
        <dbReference type="EMBL" id="EAR08347.1"/>
    </source>
</evidence>
<dbReference type="PANTHER" id="PTHR36985">
    <property type="entry name" value="TRANSLOCATION AND ASSEMBLY MODULE SUBUNIT TAMB"/>
    <property type="match status" value="1"/>
</dbReference>
<comment type="subcellular location">
    <subcellularLocation>
        <location evidence="1">Membrane</location>
        <topology evidence="1">Single-pass membrane protein</topology>
    </subcellularLocation>
</comment>
<protein>
    <recommendedName>
        <fullName evidence="6">Translocation and assembly module TamB C-terminal domain-containing protein</fullName>
    </recommendedName>
</protein>
<comment type="caution">
    <text evidence="7">The sequence shown here is derived from an EMBL/GenBank/DDBJ whole genome shotgun (WGS) entry which is preliminary data.</text>
</comment>
<evidence type="ECO:0000256" key="2">
    <source>
        <dbReference type="ARBA" id="ARBA00022692"/>
    </source>
</evidence>
<dbReference type="HOGENOM" id="CLU_245533_0_0_6"/>